<keyword evidence="2" id="KW-1185">Reference proteome</keyword>
<accession>A0A1G7FVT4</accession>
<protein>
    <submittedName>
        <fullName evidence="1">Uncharacterized protein</fullName>
    </submittedName>
</protein>
<organism evidence="1 2">
    <name type="scientific">Paracidovorax valerianellae</name>
    <dbReference type="NCBI Taxonomy" id="187868"/>
    <lineage>
        <taxon>Bacteria</taxon>
        <taxon>Pseudomonadati</taxon>
        <taxon>Pseudomonadota</taxon>
        <taxon>Betaproteobacteria</taxon>
        <taxon>Burkholderiales</taxon>
        <taxon>Comamonadaceae</taxon>
        <taxon>Paracidovorax</taxon>
    </lineage>
</organism>
<name>A0A1G7FVT4_9BURK</name>
<gene>
    <name evidence="1" type="ORF">SAMN05192589_1503</name>
</gene>
<dbReference type="AlphaFoldDB" id="A0A1G7FVT4"/>
<sequence>TAFNLLNAGAAQRVVTFNGAGVGQMKDGTLAGALESNTESSTCQRKRAKAGNHRFAIKREAIKAMSTRA</sequence>
<proteinExistence type="predicted"/>
<dbReference type="Proteomes" id="UP000198781">
    <property type="component" value="Unassembled WGS sequence"/>
</dbReference>
<dbReference type="STRING" id="187868.SAMN05192589_1503"/>
<reference evidence="1 2" key="1">
    <citation type="submission" date="2016-10" db="EMBL/GenBank/DDBJ databases">
        <authorList>
            <person name="de Groot N.N."/>
        </authorList>
    </citation>
    <scope>NUCLEOTIDE SEQUENCE [LARGE SCALE GENOMIC DNA]</scope>
    <source>
        <strain evidence="1 2">DSM 16619</strain>
    </source>
</reference>
<evidence type="ECO:0000313" key="2">
    <source>
        <dbReference type="Proteomes" id="UP000198781"/>
    </source>
</evidence>
<feature type="non-terminal residue" evidence="1">
    <location>
        <position position="1"/>
    </location>
</feature>
<dbReference type="EMBL" id="FMZC01000050">
    <property type="protein sequence ID" value="SDE79855.1"/>
    <property type="molecule type" value="Genomic_DNA"/>
</dbReference>
<evidence type="ECO:0000313" key="1">
    <source>
        <dbReference type="EMBL" id="SDE79855.1"/>
    </source>
</evidence>
<dbReference type="RefSeq" id="WP_175537864.1">
    <property type="nucleotide sequence ID" value="NZ_FMZC01000050.1"/>
</dbReference>